<name>A0A382PKY8_9ZZZZ</name>
<gene>
    <name evidence="1" type="ORF">METZ01_LOCUS325496</name>
</gene>
<evidence type="ECO:0000313" key="1">
    <source>
        <dbReference type="EMBL" id="SVC72642.1"/>
    </source>
</evidence>
<accession>A0A382PKY8</accession>
<feature type="non-terminal residue" evidence="1">
    <location>
        <position position="30"/>
    </location>
</feature>
<reference evidence="1" key="1">
    <citation type="submission" date="2018-05" db="EMBL/GenBank/DDBJ databases">
        <authorList>
            <person name="Lanie J.A."/>
            <person name="Ng W.-L."/>
            <person name="Kazmierczak K.M."/>
            <person name="Andrzejewski T.M."/>
            <person name="Davidsen T.M."/>
            <person name="Wayne K.J."/>
            <person name="Tettelin H."/>
            <person name="Glass J.I."/>
            <person name="Rusch D."/>
            <person name="Podicherti R."/>
            <person name="Tsui H.-C.T."/>
            <person name="Winkler M.E."/>
        </authorList>
    </citation>
    <scope>NUCLEOTIDE SEQUENCE</scope>
</reference>
<protein>
    <submittedName>
        <fullName evidence="1">Uncharacterized protein</fullName>
    </submittedName>
</protein>
<organism evidence="1">
    <name type="scientific">marine metagenome</name>
    <dbReference type="NCBI Taxonomy" id="408172"/>
    <lineage>
        <taxon>unclassified sequences</taxon>
        <taxon>metagenomes</taxon>
        <taxon>ecological metagenomes</taxon>
    </lineage>
</organism>
<dbReference type="AlphaFoldDB" id="A0A382PKY8"/>
<dbReference type="EMBL" id="UINC01107339">
    <property type="protein sequence ID" value="SVC72642.1"/>
    <property type="molecule type" value="Genomic_DNA"/>
</dbReference>
<sequence>MTSRGTVWRVIGGRSTLADLWSDWTREDDG</sequence>
<proteinExistence type="predicted"/>